<keyword evidence="2" id="KW-0732">Signal</keyword>
<feature type="domain" description="EGF-like" evidence="3">
    <location>
        <begin position="3242"/>
        <end position="3281"/>
    </location>
</feature>
<feature type="domain" description="EGF-like" evidence="3">
    <location>
        <begin position="3200"/>
        <end position="3239"/>
    </location>
</feature>
<feature type="domain" description="EGF-like" evidence="3">
    <location>
        <begin position="1458"/>
        <end position="1497"/>
    </location>
</feature>
<feature type="compositionally biased region" description="Acidic residues" evidence="1">
    <location>
        <begin position="74"/>
        <end position="83"/>
    </location>
</feature>
<feature type="domain" description="EGF-like" evidence="3">
    <location>
        <begin position="1500"/>
        <end position="1536"/>
    </location>
</feature>
<dbReference type="InterPro" id="IPR052798">
    <property type="entry name" value="Giardia_VSA"/>
</dbReference>
<organism evidence="4 5">
    <name type="scientific">Durusdinium trenchii</name>
    <dbReference type="NCBI Taxonomy" id="1381693"/>
    <lineage>
        <taxon>Eukaryota</taxon>
        <taxon>Sar</taxon>
        <taxon>Alveolata</taxon>
        <taxon>Dinophyceae</taxon>
        <taxon>Suessiales</taxon>
        <taxon>Symbiodiniaceae</taxon>
        <taxon>Durusdinium</taxon>
    </lineage>
</organism>
<protein>
    <recommendedName>
        <fullName evidence="3">EGF-like domain-containing protein</fullName>
    </recommendedName>
</protein>
<feature type="domain" description="EGF-like" evidence="3">
    <location>
        <begin position="3020"/>
        <end position="3059"/>
    </location>
</feature>
<dbReference type="CDD" id="cd00257">
    <property type="entry name" value="beta-trefoil_FSCN-like"/>
    <property type="match status" value="4"/>
</dbReference>
<dbReference type="SMART" id="SM00261">
    <property type="entry name" value="FU"/>
    <property type="match status" value="9"/>
</dbReference>
<gene>
    <name evidence="4" type="ORF">CCMP2556_LOCUS54769</name>
</gene>
<accession>A0ABP0SYC1</accession>
<feature type="domain" description="EGF-like" evidence="3">
    <location>
        <begin position="1982"/>
        <end position="2021"/>
    </location>
</feature>
<feature type="domain" description="EGF-like" evidence="3">
    <location>
        <begin position="339"/>
        <end position="378"/>
    </location>
</feature>
<dbReference type="PANTHER" id="PTHR23275:SF100">
    <property type="entry name" value="EGF-LIKE DOMAIN-CONTAINING PROTEIN"/>
    <property type="match status" value="1"/>
</dbReference>
<dbReference type="InterPro" id="IPR006212">
    <property type="entry name" value="Furin_repeat"/>
</dbReference>
<feature type="signal peptide" evidence="2">
    <location>
        <begin position="1"/>
        <end position="19"/>
    </location>
</feature>
<feature type="domain" description="EGF-like" evidence="3">
    <location>
        <begin position="159"/>
        <end position="194"/>
    </location>
</feature>
<feature type="domain" description="EGF-like" evidence="3">
    <location>
        <begin position="4210"/>
        <end position="4249"/>
    </location>
</feature>
<dbReference type="SMART" id="SM00181">
    <property type="entry name" value="EGF"/>
    <property type="match status" value="19"/>
</dbReference>
<feature type="domain" description="EGF-like" evidence="3">
    <location>
        <begin position="2229"/>
        <end position="2268"/>
    </location>
</feature>
<dbReference type="EMBL" id="CAXAMN010028695">
    <property type="protein sequence ID" value="CAK9117446.1"/>
    <property type="molecule type" value="Genomic_DNA"/>
</dbReference>
<feature type="domain" description="EGF-like" evidence="3">
    <location>
        <begin position="2148"/>
        <end position="2184"/>
    </location>
</feature>
<evidence type="ECO:0000313" key="4">
    <source>
        <dbReference type="EMBL" id="CAK9117446.1"/>
    </source>
</evidence>
<sequence length="4680" mass="499921">MICTMKLVWLLPLVDLAFAAKVRPLAANLSLELLVQDPGLASNNTHHWSLGDKEALALLNATSNRTQMRRLEETSEEEEEEYDYPSGHDMDEFDDPLDDAEDSSFALEQSFGNASLNASEESEWWCRGNCRKCKRWNRRACTACHRDFKLHRSKCHDRRCGGNCKSCPAFNQRKSKNHCNSCHAGYVLVGRDCKNSHRVNSGWSKRGDDKQAHAWCPKGMYVKKCWGGFKGDGNFVDKEGRRCVSQATGGMRVKAHADCWTTKTVPEVPSGWKRNDIKTTCSTGDAIGCTCYSAWRVKNKCYDSNHKNSADFFAPTNGECKRWTPNHASRVFALCSHAPCGDFNCGGGADRIHNAIGSTFGKCCKCKSGFIKVGDACKTEHRVDSGWSHWGDDKRAHVWCPEGMYVKKCWGGFDGDGNFVDKGGRRCTSQSTGGKRVRAHADCWTTKTVPEVPSGWKRNHITTKCKTGDAIQCTCYSAWRVKNKCYAPNKKNSADHFAPTNGECKRWTPNHNSQVYALCSHAPCGNFNCGSGADPMPHAIGSTFGKCCKCKAGKVRVGNDCKTDHHVASGWSAWGDDKRAEAWCPEGMYAKKCWGGFNGDGNFVDKGGRRCVSQSTGGTRVRAFVDCWTTKTEPQGTHGWKKNHIAVRCKSGDAIGCTCYSAWRVKNKCYASNRKNSADFFTPTNGECKRWTPNHNSKVYALCSQAPCGDFACPAGYTKKDRNTIGSSAAKCCTPVSCPAHSSGTDVPSGCSCHTGRKGDIKASTHHPYYTGSCDAAPCPWWTSGTDVLAGCSCWSGYFGSITAKQGKPYYSGGCKSALVGGTFAFHNAKHNRFIKLDKHDMKRSPGKAADKLPDGWGAERFVVKEGGEGRVGFYSPGRKQYWQMHKSDMSKAGHMGSWELFRVVDAGAGVFAFHNSKHNRFARMNKKTMDTSGKKGATSLPGGWSWERFKIVQAVPGFRPGTIIGLFNHDRYVKMTNSWTLSGGSSTADNLPEDGQYQVVDAGMGQIALYNPAMKSYIQLSNKWEIGRRTDLTDEARFTIVDLGSGKIGLHNAKRNRFFGFFKNGKVGRSPEKDGDEMPSNWDAERLTALQIIKCSTGSDSKCKTCLAMKDRKKEDECASCNDGYYLDKGQCKAASCPWWTAGANVPSGCTCWTGYFGSITATSSKPYYEGTCKSALVGGTFAFHNAKQNRFIKVGKNDMERSPTKAADDLPAGWGSEKFVVKEGGEGRVGFYNSGRKQYWMMHHADMRRIGHMGSWEKFRLVDAGAGNVALHNEKHNRFVRMSKKTMDTSGKKGAKDLPGGWTWEGFKVVQAIPNLDLGTIIALHCGQNNRFVQMIHNRMQGHSDKLDDFNPGWYSVPLKVVDGGNGQLAFYNERAKKYVSMTGTDVSPSSTLDDQAKFTAVDMGSGKIALHNAKYNRFLAMRSSGNMERSGVKDGDDIPSSGWEEAVFTVLKSFNCKTGSGELCKSCPVPSQREKHNECTSCNAGYYLDGTTCKAYDCDNKKCATCVDQAQRKAHNHCSTCHGGSVIVGRECKSEHVVKSGWSATRDDRRATAECPAGMWLKKCEIERTQNWDWGDGAFVDEDAKKCTVQTGAAKQKLKAKATCSTTQTYGMHSAGGMKGGKRQTDCPKPISCMCHTHWEVRRNCDKKQAVFSPSGGTCQRSSKSKKQVNAICEIAPCSTGSGSKCRSCKDIRDRKADHHCDSCNPGYYISGTGCQAYACNSPCATCVAQNFRKKDNQCASCDSGHTLVGDQCKAYACNTGGGSKCKSCVEVSKRQRDDQCATCNSGYFLEDGECKPYNCNTDVCKSCAKQSEQKGHAHCASCHEGTALVGSECKSEHTVTSGWSQAKDDRRATATCPKGMWLKNCEILRNQNWDWGDGVFVDDDATSCTVQTGAARKKLRAKASCSTTRTYGLKSEGGMKKGATQTHCAKPLACMCHSHWEARKSCDGKKSLFSPSNGICKRKSNGKKQVNAICEIAPCSTGSGSKCRTCMNYRFRTAENHCASCNPGYYLDGTVCKAYKCGSSCKTCVAQEQRVVQFESTKGKKCKNTPFTFNSGVGCDGWSRLTEAECTQKCLDSEQAKNCPQKPCAALAFYKSSGWCHLYEKCDGFESDKHATALLPQETDFCATCNGGFFLEDGICKPYTCDTDKCGSCVDQKDRTQHNHCKTCNGGYFLSGKKCKAYGCIKGTGDKCKTCVVQGKRKEDSHCAACNDGFYLHSRDCEAFTCKEGKNRLCESCRPQDERKMDGHCSSCNFGYVLKGDVCQSVMVGSVIAIHNAEWNRYVKMTSNDLTLSPKKGADEFPAGWSAEKFLVIDAGKGRVALKNTRQNKVISIQSTGDLVPADLPVPQCVDGKFGLNFCSQWCNHEGFWGCGISKLIGKDGRNTDNQDYTCDCSGCSGCAESPSSWVPVWTGKNGEVAFHSPSGSAWMMMTEDNMWGKTSYTAEQIMGSWTRYKVVQPHPLLADGSIIALHCGKHKKFLSMGNSDMSSTKVKGKNNFPDSWLSAKFRVVDAGFGQIALYSDKHQRFIRLHGKDLKRSSKQADKKLPGDWADERFTVVYADGKLAFHNPTFNRFLRMNKNGADTSSVRNAEDLPDGWSWERFELVNAKFTCATGDGSSCKTCKNPNDRTVDDHCASCNDGWKLVGTSCEAVPCPADSTGSSVGSGCSCNAGFSGTIEPTGDSPFFKGSCSAVACPSWTDGKNVPSGCACWKGYFGSLQATSSQPYYTGSCKSALVGGTFALHNDANNRFAKMVSNDMSRSPKKKAESLPDGWSSERFQVVEGDAGRVGLKSIKYNKYVCMDHSNMKNVGHLKNWEKFRVWDAGDGSVAFHNSNHNRFIRLGDRALDTSGKKNVRDLPSGWSWERFEVVQAVPGLPTGSTIALNCHKRFLQMSGQQQLDGRSAAVDQLADDWESVRFEVVDAGHGQIALFNTNLKSFVEMTGKDVLRSEETSKTGVSDEARFTVVDMGSGKIALHNAKYNRFVGMRASGEVVRSQEKDGDELPSTWTDAIFKVVQAYKCQTGSGQMCKSCVAPGKREAENHCDSCYAGYALVGRTCKDEHVVTSEKSAKADDKRAAAQCPEGMWLKKCEMKKGGNDWGDGAFVDDASTTCTVQTGTTRQPVIAKATCSTTKTYGMKSQTGWARGNLKVPCPKAIACTCYSAWTVNGECGNVAVFNPENGICSGSGGKRQLNAICEIVSCSTGLGDKCKTCKDVRDRQAEDHCDSCNPGYYISGTSCKAYSCEKGSGSACKTCVAQAKRTADDQCASCNPGWALVGTVCKKEHKVTSSWSKRGDDKRTSVDCPAGMWVKKCWGGFDGDGNWVSNNGKTCNSQATGGMRVKAHADCWTTETLPEVSGRHWKKGRITVDCKVGDAIGCTCYSAWRVKNKCFAANGKNSEASFAPVDHKCTRSTGGHRVKVFALCSQEKCASYECPEGYDPKPASTIGSSTDSCCSVVTCPAGSAGEGVHSGCTCQAGYTGSIEKSGTAPFFKGSCDAVQCPKNSHGTSVVDGCTCDTGYSGEIKASTESPFFTGKCKKTCALYTCPKGWKPKADSVVGASRKACCELVKCPSGSSGESVVDGCSCKAGFSGTISASSASPYYTGSCSSVQCPSHSEGANVPKGCSCKAGYKGSIEASTTDPFYTGECSAVACPANSAGTDVPSGCACLAGFSGLVAASSKKPFFTGGCASVDCPAHSEGKDVASGCSCLPGFAGSIGATTASPFFVGECTAVACPVHSTGTDVPSGCKCKDGYKGTIKATTAEPFYEGVCTPVACPANSAGNNVPGGCECLAGFSGSITGDDTKPWYEGSCTAVSCPKGSSGTDLPTGCTCKAGFSGSVTATKKTPYFSGGCDAVSCPDNSEGKNVPRGCSCKTGYTGTITATSSSPFFSGECKATCSLFTCPQGWKPKPGDTIGDTQELCCETVACPGNSAGASVSAGCSCDAGFSGAVTPSSKSPFYENGCTAVQCPVHSTGKTVPSGCSCNAGYSGSITASSQTPFFAGSCEAVACPDHSSGADVPSGCKCHAGFSGAVQATTTAPFFTSTCKAVACPANSVGTDVANGCQCQAGYSGSIEASQKAPFYTGSCDAVACPKNAKGTDVPSGCTCKDGFSGSVSASTAAPYYTTTCTPVECPENSAGQNVPKGCICNAGYTGIIAAAPQGFTGKCSPAACPDHSSGTDLVSGCTCNPGYFGTVTAKIGSPFFDGGCQAWSCAPGSGTQCQSCVEQAKRTQAEHCGSCNVGYYIDEPSCKAMTADQKCGGPTCAKNCHGEKCGFKCAGSLFGQEECARACDGASCGYQCTGGNCASSCKGDKCAYECTGGKDVQQCGMGCVGMECAYYCQGTECAKQCDGDRCGSYCSGESGPGPAQTQCGFECIGTMCAAQCSGERCAYRCQGSHEDVGSCGTKCQGTECAYRCEGSSCAELCQGERCGYGCASGNGASQTCAKGCHGEECGAQCEGAACAASCQGPKCAYECSGQLGDLQTCGLECVGTMCAAKCQGAECAKGCQGDFCGKECSGSTGDKSHCAAGCVGRRCAAKCKGAYCAAGCEGVGCANGCEGDHCDQGCKGDHCSKGAAPASTCEEALAANPGLCGLKSSYKDEVLFAGEDAKDVCCSKTDCPDGYELVDGSCEKPKCKGTLVQGCYLSSYSECESTYIKYETEYIQCGVSGPNCLSNAVCIFDG</sequence>
<dbReference type="PANTHER" id="PTHR23275">
    <property type="entry name" value="CABRIOLET.-RELATED"/>
    <property type="match status" value="1"/>
</dbReference>
<evidence type="ECO:0000313" key="5">
    <source>
        <dbReference type="Proteomes" id="UP001642484"/>
    </source>
</evidence>
<feature type="domain" description="EGF-like" evidence="3">
    <location>
        <begin position="2187"/>
        <end position="2226"/>
    </location>
</feature>
<feature type="domain" description="EGF-like" evidence="3">
    <location>
        <begin position="1760"/>
        <end position="1799"/>
    </location>
</feature>
<dbReference type="Proteomes" id="UP001642484">
    <property type="component" value="Unassembled WGS sequence"/>
</dbReference>
<feature type="domain" description="EGF-like" evidence="3">
    <location>
        <begin position="1722"/>
        <end position="1757"/>
    </location>
</feature>
<evidence type="ECO:0000259" key="3">
    <source>
        <dbReference type="SMART" id="SM00181"/>
    </source>
</evidence>
<name>A0ABP0SYC1_9DINO</name>
<dbReference type="Gene3D" id="2.80.10.50">
    <property type="match status" value="4"/>
</dbReference>
<feature type="region of interest" description="Disordered" evidence="1">
    <location>
        <begin position="67"/>
        <end position="95"/>
    </location>
</feature>
<keyword evidence="5" id="KW-1185">Reference proteome</keyword>
<evidence type="ECO:0000256" key="2">
    <source>
        <dbReference type="SAM" id="SignalP"/>
    </source>
</evidence>
<dbReference type="InterPro" id="IPR009030">
    <property type="entry name" value="Growth_fac_rcpt_cys_sf"/>
</dbReference>
<feature type="domain" description="EGF-like" evidence="3">
    <location>
        <begin position="1680"/>
        <end position="1719"/>
    </location>
</feature>
<feature type="domain" description="EGF-like" evidence="3">
    <location>
        <begin position="125"/>
        <end position="156"/>
    </location>
</feature>
<feature type="domain" description="EGF-like" evidence="3">
    <location>
        <begin position="1802"/>
        <end position="1838"/>
    </location>
</feature>
<proteinExistence type="predicted"/>
<dbReference type="InterPro" id="IPR000742">
    <property type="entry name" value="EGF"/>
</dbReference>
<comment type="caution">
    <text evidence="4">The sequence shown here is derived from an EMBL/GenBank/DDBJ whole genome shotgun (WGS) entry which is preliminary data.</text>
</comment>
<dbReference type="SUPFAM" id="SSF57184">
    <property type="entry name" value="Growth factor receptor domain"/>
    <property type="match status" value="2"/>
</dbReference>
<feature type="chain" id="PRO_5046730434" description="EGF-like domain-containing protein" evidence="2">
    <location>
        <begin position="20"/>
        <end position="4680"/>
    </location>
</feature>
<reference evidence="4 5" key="1">
    <citation type="submission" date="2024-02" db="EMBL/GenBank/DDBJ databases">
        <authorList>
            <person name="Chen Y."/>
            <person name="Shah S."/>
            <person name="Dougan E. K."/>
            <person name="Thang M."/>
            <person name="Chan C."/>
        </authorList>
    </citation>
    <scope>NUCLEOTIDE SEQUENCE [LARGE SCALE GENOMIC DNA]</scope>
</reference>
<feature type="domain" description="EGF-like" evidence="3">
    <location>
        <begin position="2613"/>
        <end position="2652"/>
    </location>
</feature>
<feature type="domain" description="EGF-like" evidence="3">
    <location>
        <begin position="1095"/>
        <end position="1134"/>
    </location>
</feature>
<evidence type="ECO:0000256" key="1">
    <source>
        <dbReference type="SAM" id="MobiDB-lite"/>
    </source>
</evidence>